<evidence type="ECO:0000313" key="2">
    <source>
        <dbReference type="EMBL" id="MBD8023865.1"/>
    </source>
</evidence>
<evidence type="ECO:0008006" key="4">
    <source>
        <dbReference type="Google" id="ProtNLM"/>
    </source>
</evidence>
<sequence length="232" mass="23327">MPKQLITVIGLVVSLGVVAVAVALVALPMWVQALGVDAQTATVAQTNALYQTQVDTLLVEQERQDEIDASVAGLRAEIPATNQLDDVFEVIGRAAAQSGVTISSATAGETVAFTERTAATAVGEATAAEPAAADPAEGSATDGDVVEAADGAAADATAADAAAVDPDAVLSGRQQVDFTILVTADDMAQATAFLDALRNGPRLLSSITATTTQTGTAVDVQVSALTFVDSEG</sequence>
<protein>
    <recommendedName>
        <fullName evidence="4">Tfp pilus assembly protein PilO</fullName>
    </recommendedName>
</protein>
<keyword evidence="3" id="KW-1185">Reference proteome</keyword>
<dbReference type="EMBL" id="JACSPM010000003">
    <property type="protein sequence ID" value="MBD8023865.1"/>
    <property type="molecule type" value="Genomic_DNA"/>
</dbReference>
<organism evidence="2 3">
    <name type="scientific">Microbacterium gallinarum</name>
    <dbReference type="NCBI Taxonomy" id="2762209"/>
    <lineage>
        <taxon>Bacteria</taxon>
        <taxon>Bacillati</taxon>
        <taxon>Actinomycetota</taxon>
        <taxon>Actinomycetes</taxon>
        <taxon>Micrococcales</taxon>
        <taxon>Microbacteriaceae</taxon>
        <taxon>Microbacterium</taxon>
    </lineage>
</organism>
<comment type="caution">
    <text evidence="2">The sequence shown here is derived from an EMBL/GenBank/DDBJ whole genome shotgun (WGS) entry which is preliminary data.</text>
</comment>
<evidence type="ECO:0000313" key="3">
    <source>
        <dbReference type="Proteomes" id="UP000602532"/>
    </source>
</evidence>
<reference evidence="2 3" key="1">
    <citation type="submission" date="2020-08" db="EMBL/GenBank/DDBJ databases">
        <title>A Genomic Blueprint of the Chicken Gut Microbiome.</title>
        <authorList>
            <person name="Gilroy R."/>
            <person name="Ravi A."/>
            <person name="Getino M."/>
            <person name="Pursley I."/>
            <person name="Horton D.L."/>
            <person name="Alikhan N.-F."/>
            <person name="Baker D."/>
            <person name="Gharbi K."/>
            <person name="Hall N."/>
            <person name="Watson M."/>
            <person name="Adriaenssens E.M."/>
            <person name="Foster-Nyarko E."/>
            <person name="Jarju S."/>
            <person name="Secka A."/>
            <person name="Antonio M."/>
            <person name="Oren A."/>
            <person name="Chaudhuri R."/>
            <person name="La Ragione R.M."/>
            <person name="Hildebrand F."/>
            <person name="Pallen M.J."/>
        </authorList>
    </citation>
    <scope>NUCLEOTIDE SEQUENCE [LARGE SCALE GENOMIC DNA]</scope>
    <source>
        <strain evidence="2 3">Sa1CUA4</strain>
    </source>
</reference>
<evidence type="ECO:0000256" key="1">
    <source>
        <dbReference type="SAM" id="MobiDB-lite"/>
    </source>
</evidence>
<accession>A0ABR8X3I9</accession>
<gene>
    <name evidence="2" type="ORF">H9622_09700</name>
</gene>
<name>A0ABR8X3I9_9MICO</name>
<feature type="region of interest" description="Disordered" evidence="1">
    <location>
        <begin position="123"/>
        <end position="143"/>
    </location>
</feature>
<dbReference type="Proteomes" id="UP000602532">
    <property type="component" value="Unassembled WGS sequence"/>
</dbReference>
<proteinExistence type="predicted"/>
<dbReference type="RefSeq" id="WP_191766201.1">
    <property type="nucleotide sequence ID" value="NZ_JACSPM010000003.1"/>
</dbReference>